<dbReference type="InterPro" id="IPR058033">
    <property type="entry name" value="ARM_TBCD_2nd"/>
</dbReference>
<feature type="compositionally biased region" description="Acidic residues" evidence="2">
    <location>
        <begin position="1077"/>
        <end position="1095"/>
    </location>
</feature>
<name>A0A830HHH9_9CHLO</name>
<evidence type="ECO:0000313" key="5">
    <source>
        <dbReference type="EMBL" id="GHP04507.1"/>
    </source>
</evidence>
<feature type="domain" description="Tubulin-folding cofactor D C-terminal" evidence="3">
    <location>
        <begin position="1002"/>
        <end position="1184"/>
    </location>
</feature>
<dbReference type="Gene3D" id="1.25.10.10">
    <property type="entry name" value="Leucine-rich Repeat Variant"/>
    <property type="match status" value="2"/>
</dbReference>
<dbReference type="Pfam" id="PF12612">
    <property type="entry name" value="TFCD_C"/>
    <property type="match status" value="1"/>
</dbReference>
<dbReference type="InterPro" id="IPR033162">
    <property type="entry name" value="TBCD"/>
</dbReference>
<organism evidence="5 6">
    <name type="scientific">Pycnococcus provasolii</name>
    <dbReference type="NCBI Taxonomy" id="41880"/>
    <lineage>
        <taxon>Eukaryota</taxon>
        <taxon>Viridiplantae</taxon>
        <taxon>Chlorophyta</taxon>
        <taxon>Pseudoscourfieldiophyceae</taxon>
        <taxon>Pseudoscourfieldiales</taxon>
        <taxon>Pycnococcaceae</taxon>
        <taxon>Pycnococcus</taxon>
    </lineage>
</organism>
<evidence type="ECO:0000259" key="4">
    <source>
        <dbReference type="Pfam" id="PF25767"/>
    </source>
</evidence>
<dbReference type="GO" id="GO:0048487">
    <property type="term" value="F:beta-tubulin binding"/>
    <property type="evidence" value="ECO:0007669"/>
    <property type="project" value="InterPro"/>
</dbReference>
<feature type="domain" description="Tubulin-folding cofactor D ARM repeats" evidence="4">
    <location>
        <begin position="365"/>
        <end position="630"/>
    </location>
</feature>
<feature type="region of interest" description="Disordered" evidence="2">
    <location>
        <begin position="1056"/>
        <end position="1096"/>
    </location>
</feature>
<protein>
    <recommendedName>
        <fullName evidence="7">Tubulin-specific chaperone D</fullName>
    </recommendedName>
</protein>
<dbReference type="InterPro" id="IPR022577">
    <property type="entry name" value="TBCD_C"/>
</dbReference>
<dbReference type="PANTHER" id="PTHR12658:SF0">
    <property type="entry name" value="TUBULIN-SPECIFIC CHAPERONE D"/>
    <property type="match status" value="1"/>
</dbReference>
<dbReference type="InterPro" id="IPR016024">
    <property type="entry name" value="ARM-type_fold"/>
</dbReference>
<evidence type="ECO:0000256" key="2">
    <source>
        <dbReference type="SAM" id="MobiDB-lite"/>
    </source>
</evidence>
<evidence type="ECO:0008006" key="7">
    <source>
        <dbReference type="Google" id="ProtNLM"/>
    </source>
</evidence>
<dbReference type="Pfam" id="PF23579">
    <property type="entry name" value="ARM_TBCD"/>
    <property type="match status" value="1"/>
</dbReference>
<gene>
    <name evidence="5" type="ORF">PPROV_000326100</name>
</gene>
<dbReference type="GO" id="GO:0007023">
    <property type="term" value="P:post-chaperonin tubulin folding pathway"/>
    <property type="evidence" value="ECO:0007669"/>
    <property type="project" value="InterPro"/>
</dbReference>
<dbReference type="EMBL" id="BNJQ01000008">
    <property type="protein sequence ID" value="GHP04507.1"/>
    <property type="molecule type" value="Genomic_DNA"/>
</dbReference>
<dbReference type="Proteomes" id="UP000660262">
    <property type="component" value="Unassembled WGS sequence"/>
</dbReference>
<dbReference type="PANTHER" id="PTHR12658">
    <property type="entry name" value="BETA-TUBULIN COFACTOR D"/>
    <property type="match status" value="1"/>
</dbReference>
<comment type="caution">
    <text evidence="5">The sequence shown here is derived from an EMBL/GenBank/DDBJ whole genome shotgun (WGS) entry which is preliminary data.</text>
</comment>
<dbReference type="GO" id="GO:0000226">
    <property type="term" value="P:microtubule cytoskeleton organization"/>
    <property type="evidence" value="ECO:0007669"/>
    <property type="project" value="TreeGrafter"/>
</dbReference>
<accession>A0A830HHH9</accession>
<dbReference type="Pfam" id="PF25767">
    <property type="entry name" value="ARM_TBCD_2nd"/>
    <property type="match status" value="1"/>
</dbReference>
<sequence length="1410" mass="149057">MDAASHASDFDAQALSARTPLVAASATEARRTATANDIPSLVADVLAFRGGSDASSWASYASSCRALCQIFAQYREQPELLDPQLEASLGAAMARVRNLVHEAHGVAFADDCEARDNDVAENVDVAGGCSPMAIMLPLCRVVQCVCEVRGAKVALRFFPHDITDFSPATGILARLGKMAIRQNASDASDGNGVWEARVVMLLWLQVLVLVPFDFSTLNPAKIVAPHAIPAPSGCEWGTAKGALATTLLDACAQHLRDPSPARGAAAELLAKLLVRVDISGADAMPAFVDWACAHLDHADAPDHRFLVPGVLRALCCFLEPGAAASTTTLRAAVLALGRVVGAVERLCEPAQGDYVHLARTLGVATRKLLVKTIQRCALTMLPVRKVRWRYRGAHAANLLDNLAADGRRRDASPEAAANAVAAKKPADVSVGEAPAPLPDDDGPADWPPNDRLAATYECVERACDVLLDALRDADTVVRWSAAKGVGRITSRLPLVLATDVVTGLLAQLEASDGDGGWQGGCLALAELARRGLLLPERLSEAAGLTARALHYDVRRGPCSVGAHVRDAAAYVVWSVARAYDPSEVQSVAEYLTPHMLAASLYDREAHVRRAAAAAFQECVGRLGAELFPGGLAVLEHVHYFKLGDRSRAYLVEAPRVLAAMPQHVRHLLSHVAETKLCHWDASVRKLAADALRVACMTGGSRDAAARHVASTILPVLLDQTLSTTLEVRHGAALGVAEVLLGLHDASRRGAEQQDGEPLLTDALAERVARCVPDIEKKRLYRGKGGEIMRGAVCRMIECIARVELPLPKPVSKALLVSLDENLKHPNATIQASAGAALEAYASSYLPPDSDAACERTVRRHCAALEPGKGRDPNPAARRGAALALGHLSGGLLSLGPASRVITCLAQAASKVEENVDDRDPETRRNAAAALSRVCVRLGDLADDSLLRDAASALMSCTRDYSVDNRGDVGSWVRRVAMESLIVVHRLIAERETSSDPAFADAAVCALLLQCTDRINKVRDTAGRSLRSMLLHDNPPIAASGRSIALDAGMFDGGVGGVVTPDGDGAGAGDGDGVVPEPEAEDESNGNEDVPDDASDGDCPVLPPQQRDAVNWAAPVEAIPRLMALLPVPAYQRAFVRGLVVAAGSSGDSFAKYMRDTLLEACKRGDGGLSMCAVVEDAVAVLRDAADAAKAAKDAKEAAKSADNLDDVSVDDVDGPSYSVGEAARLRLERHAVPALRFLEHVLLKNQRTLPETVANDALLASRGCIKGLTRDAHVQLAGANVLIQLSTSTHAEVASGALASLLGLLVHGMPRVRRHAAEQLYVRLGDAADDAEMDDDDDTANRLREASDAVGGVRWDNGTVADAKANRAPLYAMLRIEPPTVVKAATTAAKKPKVADDELAYQSLVNEAGY</sequence>
<dbReference type="SUPFAM" id="SSF48371">
    <property type="entry name" value="ARM repeat"/>
    <property type="match status" value="1"/>
</dbReference>
<evidence type="ECO:0000256" key="1">
    <source>
        <dbReference type="ARBA" id="ARBA00023186"/>
    </source>
</evidence>
<dbReference type="GO" id="GO:0007021">
    <property type="term" value="P:tubulin complex assembly"/>
    <property type="evidence" value="ECO:0007669"/>
    <property type="project" value="InterPro"/>
</dbReference>
<dbReference type="InterPro" id="IPR011989">
    <property type="entry name" value="ARM-like"/>
</dbReference>
<evidence type="ECO:0000313" key="6">
    <source>
        <dbReference type="Proteomes" id="UP000660262"/>
    </source>
</evidence>
<dbReference type="GO" id="GO:0005096">
    <property type="term" value="F:GTPase activator activity"/>
    <property type="evidence" value="ECO:0007669"/>
    <property type="project" value="InterPro"/>
</dbReference>
<reference evidence="5" key="1">
    <citation type="submission" date="2020-10" db="EMBL/GenBank/DDBJ databases">
        <title>Unveiling of a novel bifunctional photoreceptor, Dualchrome1, isolated from a cosmopolitan green alga.</title>
        <authorList>
            <person name="Suzuki S."/>
            <person name="Kawachi M."/>
        </authorList>
    </citation>
    <scope>NUCLEOTIDE SEQUENCE</scope>
    <source>
        <strain evidence="5">NIES 2893</strain>
    </source>
</reference>
<keyword evidence="6" id="KW-1185">Reference proteome</keyword>
<evidence type="ECO:0000259" key="3">
    <source>
        <dbReference type="Pfam" id="PF12612"/>
    </source>
</evidence>
<dbReference type="OrthoDB" id="10253476at2759"/>
<proteinExistence type="predicted"/>
<keyword evidence="1" id="KW-0143">Chaperone</keyword>